<dbReference type="EMBL" id="KZ293671">
    <property type="protein sequence ID" value="PBK88673.1"/>
    <property type="molecule type" value="Genomic_DNA"/>
</dbReference>
<dbReference type="InParanoid" id="A0A2H3DK84"/>
<organism evidence="1 2">
    <name type="scientific">Armillaria gallica</name>
    <name type="common">Bulbous honey fungus</name>
    <name type="synonym">Armillaria bulbosa</name>
    <dbReference type="NCBI Taxonomy" id="47427"/>
    <lineage>
        <taxon>Eukaryota</taxon>
        <taxon>Fungi</taxon>
        <taxon>Dikarya</taxon>
        <taxon>Basidiomycota</taxon>
        <taxon>Agaricomycotina</taxon>
        <taxon>Agaricomycetes</taxon>
        <taxon>Agaricomycetidae</taxon>
        <taxon>Agaricales</taxon>
        <taxon>Marasmiineae</taxon>
        <taxon>Physalacriaceae</taxon>
        <taxon>Armillaria</taxon>
    </lineage>
</organism>
<dbReference type="Proteomes" id="UP000217790">
    <property type="component" value="Unassembled WGS sequence"/>
</dbReference>
<evidence type="ECO:0000313" key="1">
    <source>
        <dbReference type="EMBL" id="PBK88673.1"/>
    </source>
</evidence>
<dbReference type="AlphaFoldDB" id="A0A2H3DK84"/>
<protein>
    <submittedName>
        <fullName evidence="1">Uncharacterized protein</fullName>
    </submittedName>
</protein>
<proteinExistence type="predicted"/>
<reference evidence="2" key="1">
    <citation type="journal article" date="2017" name="Nat. Ecol. Evol.">
        <title>Genome expansion and lineage-specific genetic innovations in the forest pathogenic fungi Armillaria.</title>
        <authorList>
            <person name="Sipos G."/>
            <person name="Prasanna A.N."/>
            <person name="Walter M.C."/>
            <person name="O'Connor E."/>
            <person name="Balint B."/>
            <person name="Krizsan K."/>
            <person name="Kiss B."/>
            <person name="Hess J."/>
            <person name="Varga T."/>
            <person name="Slot J."/>
            <person name="Riley R."/>
            <person name="Boka B."/>
            <person name="Rigling D."/>
            <person name="Barry K."/>
            <person name="Lee J."/>
            <person name="Mihaltcheva S."/>
            <person name="LaButti K."/>
            <person name="Lipzen A."/>
            <person name="Waldron R."/>
            <person name="Moloney N.M."/>
            <person name="Sperisen C."/>
            <person name="Kredics L."/>
            <person name="Vagvoelgyi C."/>
            <person name="Patrignani A."/>
            <person name="Fitzpatrick D."/>
            <person name="Nagy I."/>
            <person name="Doyle S."/>
            <person name="Anderson J.B."/>
            <person name="Grigoriev I.V."/>
            <person name="Gueldener U."/>
            <person name="Muensterkoetter M."/>
            <person name="Nagy L.G."/>
        </authorList>
    </citation>
    <scope>NUCLEOTIDE SEQUENCE [LARGE SCALE GENOMIC DNA]</scope>
    <source>
        <strain evidence="2">Ar21-2</strain>
    </source>
</reference>
<keyword evidence="2" id="KW-1185">Reference proteome</keyword>
<evidence type="ECO:0000313" key="2">
    <source>
        <dbReference type="Proteomes" id="UP000217790"/>
    </source>
</evidence>
<accession>A0A2H3DK84</accession>
<gene>
    <name evidence="1" type="ORF">ARMGADRAFT_1084231</name>
</gene>
<dbReference type="OrthoDB" id="10512463at2759"/>
<name>A0A2H3DK84_ARMGA</name>
<sequence>MASGVLPWRPDWPTCDKNPKAKDAAERIEGVAFLSTDHGCEHHPHANHQQSVKGASDVLTAKVASLASSVLRRASGGDTSTWMAVGFWVAQRTGHQDNFGRRPGGAWEEHRTTTLFITDNIKKREFFTYA</sequence>